<name>A0A656HGD7_THINJ</name>
<organism evidence="3 4">
    <name type="scientific">Thiothrix nivea (strain ATCC 35100 / DSM 5205 / JP2)</name>
    <dbReference type="NCBI Taxonomy" id="870187"/>
    <lineage>
        <taxon>Bacteria</taxon>
        <taxon>Pseudomonadati</taxon>
        <taxon>Pseudomonadota</taxon>
        <taxon>Gammaproteobacteria</taxon>
        <taxon>Thiotrichales</taxon>
        <taxon>Thiotrichaceae</taxon>
        <taxon>Thiothrix</taxon>
    </lineage>
</organism>
<dbReference type="PANTHER" id="PTHR37835:SF1">
    <property type="entry name" value="ALPHA-CLOSTRIPAIN"/>
    <property type="match status" value="1"/>
</dbReference>
<evidence type="ECO:0000256" key="1">
    <source>
        <dbReference type="SAM" id="MobiDB-lite"/>
    </source>
</evidence>
<dbReference type="PANTHER" id="PTHR37835">
    <property type="entry name" value="ALPHA-CLOSTRIPAIN"/>
    <property type="match status" value="1"/>
</dbReference>
<dbReference type="OrthoDB" id="5507507at2"/>
<protein>
    <submittedName>
        <fullName evidence="3">Peptidase C11 clostripain</fullName>
    </submittedName>
</protein>
<sequence precursor="true">MKRHAGIFQNMGMRLTALCLAVIMAGCGGGGSDATTGNPTTTPTTNNGGSNTGSSAAAKHTVLVYVVGSDLESNGENATKDLAEMAQVGSSDNLKIVVETGGADADGWRTVQRHLVQQDGPHTLADLGSLNMGLTSTLQDFVTWGIQTYPADKYTLVMWDHGAGATTRDGIVFGNDEVHSDGLSLTEIDQALKNSLAATGKQLEVLGFDACLMATLEVANMAKSHAKYLVASEEIEPGTGWDYSEWLKSIQQNPAITGDAVGKSIADSYLASTQGQSGITLSVTDLGKVAALQDAFGAFASKAQANMANDATTTRLPLAKARNLSASYGKDAAQDNYTDMVDLKHLMQNLTGAYPTESANVISQLGQAVVHKIASPDQSNANGLTVYMPHKQINSSDASKQTALKDRLFYYTLSNAPASWLKLLQGYVQDAYTDTLPPVFQNETRNGDTITATVSDGDLAWVFVITGELLADNRMRVWMQDSPDNTGDANNITYGLEPTAVALGGHPVAPYLEDIEPVSQTEYYDIPITYNGEKATMKVSLSRLSAVPEPKFEGLFLDTEGESAPRAEPLEAGAVIQPLFQVVNILDASETLEPYGSSFVVAGNETFSSYDLPQGNYAVMMGAADFSGNVDLGKLYTVSVPAASSTDKLSR</sequence>
<gene>
    <name evidence="3" type="ORF">Thini_2531</name>
</gene>
<keyword evidence="2" id="KW-0732">Signal</keyword>
<dbReference type="RefSeq" id="WP_002708986.1">
    <property type="nucleotide sequence ID" value="NZ_JH651384.1"/>
</dbReference>
<reference evidence="4" key="1">
    <citation type="journal article" date="2011" name="Stand. Genomic Sci.">
        <title>Genome sequence of the filamentous, gliding Thiothrix nivea neotype strain (JP2(T)).</title>
        <authorList>
            <person name="Lapidus A."/>
            <person name="Nolan M."/>
            <person name="Lucas S."/>
            <person name="Glavina Del Rio T."/>
            <person name="Tice H."/>
            <person name="Cheng J.F."/>
            <person name="Tapia R."/>
            <person name="Han C."/>
            <person name="Goodwin L."/>
            <person name="Pitluck S."/>
            <person name="Liolios K."/>
            <person name="Pagani I."/>
            <person name="Ivanova N."/>
            <person name="Huntemann M."/>
            <person name="Mavromatis K."/>
            <person name="Mikhailova N."/>
            <person name="Pati A."/>
            <person name="Chen A."/>
            <person name="Palaniappan K."/>
            <person name="Land M."/>
            <person name="Brambilla E.M."/>
            <person name="Rohde M."/>
            <person name="Abt B."/>
            <person name="Verbarg S."/>
            <person name="Goker M."/>
            <person name="Bristow J."/>
            <person name="Eisen J.A."/>
            <person name="Markowitz V."/>
            <person name="Hugenholtz P."/>
            <person name="Kyrpides N.C."/>
            <person name="Klenk H.P."/>
            <person name="Woyke T."/>
        </authorList>
    </citation>
    <scope>NUCLEOTIDE SEQUENCE [LARGE SCALE GENOMIC DNA]</scope>
    <source>
        <strain evidence="4">ATCC 35100 / DSM 5205 / JP2</strain>
    </source>
</reference>
<proteinExistence type="predicted"/>
<feature type="signal peptide" evidence="2">
    <location>
        <begin position="1"/>
        <end position="34"/>
    </location>
</feature>
<dbReference type="AlphaFoldDB" id="A0A656HGD7"/>
<accession>A0A656HGD7</accession>
<dbReference type="EMBL" id="JH651384">
    <property type="protein sequence ID" value="EIJ35074.1"/>
    <property type="molecule type" value="Genomic_DNA"/>
</dbReference>
<dbReference type="PROSITE" id="PS51257">
    <property type="entry name" value="PROKAR_LIPOPROTEIN"/>
    <property type="match status" value="1"/>
</dbReference>
<feature type="region of interest" description="Disordered" evidence="1">
    <location>
        <begin position="35"/>
        <end position="54"/>
    </location>
</feature>
<dbReference type="Proteomes" id="UP000005317">
    <property type="component" value="Unassembled WGS sequence"/>
</dbReference>
<dbReference type="Pfam" id="PF03415">
    <property type="entry name" value="Peptidase_C11"/>
    <property type="match status" value="1"/>
</dbReference>
<evidence type="ECO:0000313" key="4">
    <source>
        <dbReference type="Proteomes" id="UP000005317"/>
    </source>
</evidence>
<evidence type="ECO:0000313" key="3">
    <source>
        <dbReference type="EMBL" id="EIJ35074.1"/>
    </source>
</evidence>
<evidence type="ECO:0000256" key="2">
    <source>
        <dbReference type="SAM" id="SignalP"/>
    </source>
</evidence>
<feature type="chain" id="PRO_5024956022" evidence="2">
    <location>
        <begin position="35"/>
        <end position="651"/>
    </location>
</feature>
<dbReference type="Gene3D" id="3.40.50.11970">
    <property type="match status" value="1"/>
</dbReference>
<dbReference type="InterPro" id="IPR005077">
    <property type="entry name" value="Peptidase_C11"/>
</dbReference>
<keyword evidence="4" id="KW-1185">Reference proteome</keyword>